<protein>
    <submittedName>
        <fullName evidence="6">MerR family transcriptional regulator</fullName>
    </submittedName>
</protein>
<gene>
    <name evidence="6" type="ORF">P5S46_13930</name>
</gene>
<keyword evidence="3" id="KW-0804">Transcription</keyword>
<dbReference type="Proteomes" id="UP001218423">
    <property type="component" value="Chromosome"/>
</dbReference>
<accession>A0AAJ5Z4Z5</accession>
<dbReference type="InterPro" id="IPR047057">
    <property type="entry name" value="MerR_fam"/>
</dbReference>
<evidence type="ECO:0000259" key="5">
    <source>
        <dbReference type="PROSITE" id="PS50937"/>
    </source>
</evidence>
<dbReference type="PROSITE" id="PS50937">
    <property type="entry name" value="HTH_MERR_2"/>
    <property type="match status" value="1"/>
</dbReference>
<keyword evidence="4" id="KW-0175">Coiled coil</keyword>
<dbReference type="SUPFAM" id="SSF46955">
    <property type="entry name" value="Putative DNA-binding domain"/>
    <property type="match status" value="1"/>
</dbReference>
<evidence type="ECO:0000313" key="6">
    <source>
        <dbReference type="EMBL" id="WFF96760.1"/>
    </source>
</evidence>
<dbReference type="PANTHER" id="PTHR30204:SF94">
    <property type="entry name" value="HEAVY METAL-DEPENDENT TRANSCRIPTIONAL REGULATOR HI_0293-RELATED"/>
    <property type="match status" value="1"/>
</dbReference>
<dbReference type="Pfam" id="PF13411">
    <property type="entry name" value="MerR_1"/>
    <property type="match status" value="1"/>
</dbReference>
<keyword evidence="2" id="KW-0238">DNA-binding</keyword>
<dbReference type="RefSeq" id="WP_277856083.1">
    <property type="nucleotide sequence ID" value="NZ_CP120942.1"/>
</dbReference>
<feature type="domain" description="HTH merR-type" evidence="5">
    <location>
        <begin position="1"/>
        <end position="69"/>
    </location>
</feature>
<evidence type="ECO:0000256" key="1">
    <source>
        <dbReference type="ARBA" id="ARBA00023015"/>
    </source>
</evidence>
<dbReference type="GO" id="GO:0003700">
    <property type="term" value="F:DNA-binding transcription factor activity"/>
    <property type="evidence" value="ECO:0007669"/>
    <property type="project" value="InterPro"/>
</dbReference>
<dbReference type="GO" id="GO:0003677">
    <property type="term" value="F:DNA binding"/>
    <property type="evidence" value="ECO:0007669"/>
    <property type="project" value="UniProtKB-KW"/>
</dbReference>
<feature type="coiled-coil region" evidence="4">
    <location>
        <begin position="83"/>
        <end position="110"/>
    </location>
</feature>
<organism evidence="6 7">
    <name type="scientific">Aeromonas caviae</name>
    <name type="common">Aeromonas punctata</name>
    <dbReference type="NCBI Taxonomy" id="648"/>
    <lineage>
        <taxon>Bacteria</taxon>
        <taxon>Pseudomonadati</taxon>
        <taxon>Pseudomonadota</taxon>
        <taxon>Gammaproteobacteria</taxon>
        <taxon>Aeromonadales</taxon>
        <taxon>Aeromonadaceae</taxon>
        <taxon>Aeromonas</taxon>
    </lineage>
</organism>
<dbReference type="Gene3D" id="1.10.1660.10">
    <property type="match status" value="1"/>
</dbReference>
<keyword evidence="1" id="KW-0805">Transcription regulation</keyword>
<dbReference type="SMART" id="SM00422">
    <property type="entry name" value="HTH_MERR"/>
    <property type="match status" value="1"/>
</dbReference>
<dbReference type="InterPro" id="IPR009061">
    <property type="entry name" value="DNA-bd_dom_put_sf"/>
</dbReference>
<sequence>MKIGELARQTGMAASAIRFYEARGLLSRVRRGANGYRDYPPETAQLLTIIGLAQQAGFSLDEIKQLVPADISSWQHAPLLAALKAKVSDIEALEARLAHSKQQLQALIQLVEAKPGEMPCEENAARVLASMGIASPEGAAKATTSVKPAIVSRGAHRHKQGER</sequence>
<evidence type="ECO:0000256" key="4">
    <source>
        <dbReference type="SAM" id="Coils"/>
    </source>
</evidence>
<dbReference type="PRINTS" id="PR00040">
    <property type="entry name" value="HTHMERR"/>
</dbReference>
<name>A0AAJ5Z4Z5_AERCA</name>
<dbReference type="InterPro" id="IPR000551">
    <property type="entry name" value="MerR-type_HTH_dom"/>
</dbReference>
<dbReference type="EMBL" id="CP120942">
    <property type="protein sequence ID" value="WFF96760.1"/>
    <property type="molecule type" value="Genomic_DNA"/>
</dbReference>
<evidence type="ECO:0000256" key="3">
    <source>
        <dbReference type="ARBA" id="ARBA00023163"/>
    </source>
</evidence>
<evidence type="ECO:0000256" key="2">
    <source>
        <dbReference type="ARBA" id="ARBA00023125"/>
    </source>
</evidence>
<evidence type="ECO:0000313" key="7">
    <source>
        <dbReference type="Proteomes" id="UP001218423"/>
    </source>
</evidence>
<dbReference type="PANTHER" id="PTHR30204">
    <property type="entry name" value="REDOX-CYCLING DRUG-SENSING TRANSCRIPTIONAL ACTIVATOR SOXR"/>
    <property type="match status" value="1"/>
</dbReference>
<dbReference type="AlphaFoldDB" id="A0AAJ5Z4Z5"/>
<proteinExistence type="predicted"/>
<reference evidence="6" key="1">
    <citation type="submission" date="2023-03" db="EMBL/GenBank/DDBJ databases">
        <title>Aeromonas caviae strain AC1520.</title>
        <authorList>
            <person name="Xie T."/>
            <person name="Zhang Q."/>
            <person name="Deng J."/>
            <person name="Li X."/>
        </authorList>
    </citation>
    <scope>NUCLEOTIDE SEQUENCE</scope>
    <source>
        <strain evidence="6">AC1520</strain>
    </source>
</reference>